<dbReference type="InterPro" id="IPR016432">
    <property type="entry name" value="RNP4"/>
</dbReference>
<feature type="binding site" evidence="8">
    <location>
        <position position="61"/>
    </location>
    <ligand>
        <name>Zn(2+)</name>
        <dbReference type="ChEBI" id="CHEBI:29105"/>
    </ligand>
</feature>
<protein>
    <recommendedName>
        <fullName evidence="8">Ribonuclease P protein component 4</fullName>
        <shortName evidence="8">RNase P component 4</shortName>
        <ecNumber evidence="8">3.1.26.5</ecNumber>
    </recommendedName>
    <alternativeName>
        <fullName evidence="8">Rpp21</fullName>
    </alternativeName>
</protein>
<evidence type="ECO:0000313" key="10">
    <source>
        <dbReference type="EMBL" id="UXD21421.1"/>
    </source>
</evidence>
<sequence length="137" mass="15821">MKSRKLLRDLAKQRFWNLYHIAFEEAEKGNFQRASEIMRSAFKIAKKGGYKVPRYAKRSVCRRCFVPLIPGRTLRVRIRNKGIPTVVRACLNCGYVRRYPVASVEGTEGKTISDEAHGPHREERLERSGAQRDKEAT</sequence>
<dbReference type="HAMAP" id="MF_00757">
    <property type="entry name" value="RNase_P_4"/>
    <property type="match status" value="1"/>
</dbReference>
<feature type="region of interest" description="Disordered" evidence="9">
    <location>
        <begin position="105"/>
        <end position="137"/>
    </location>
</feature>
<keyword evidence="5 8" id="KW-0255">Endonuclease</keyword>
<name>A0A977PJ96_9CREN</name>
<comment type="subunit">
    <text evidence="8">Consists of a catalytic RNA component and at least 4-5 protein subunits.</text>
</comment>
<keyword evidence="2 8" id="KW-0819">tRNA processing</keyword>
<evidence type="ECO:0000256" key="8">
    <source>
        <dbReference type="HAMAP-Rule" id="MF_00757"/>
    </source>
</evidence>
<evidence type="ECO:0000256" key="9">
    <source>
        <dbReference type="SAM" id="MobiDB-lite"/>
    </source>
</evidence>
<keyword evidence="1 8" id="KW-0963">Cytoplasm</keyword>
<evidence type="ECO:0000256" key="5">
    <source>
        <dbReference type="ARBA" id="ARBA00022759"/>
    </source>
</evidence>
<evidence type="ECO:0000256" key="4">
    <source>
        <dbReference type="ARBA" id="ARBA00022723"/>
    </source>
</evidence>
<dbReference type="EMBL" id="CP006868">
    <property type="protein sequence ID" value="UXD21421.1"/>
    <property type="molecule type" value="Genomic_DNA"/>
</dbReference>
<accession>A0A977PJ96</accession>
<dbReference type="GO" id="GO:0001682">
    <property type="term" value="P:tRNA 5'-leader removal"/>
    <property type="evidence" value="ECO:0007669"/>
    <property type="project" value="UniProtKB-UniRule"/>
</dbReference>
<dbReference type="GO" id="GO:0004526">
    <property type="term" value="F:ribonuclease P activity"/>
    <property type="evidence" value="ECO:0007669"/>
    <property type="project" value="UniProtKB-UniRule"/>
</dbReference>
<dbReference type="GO" id="GO:0008270">
    <property type="term" value="F:zinc ion binding"/>
    <property type="evidence" value="ECO:0007669"/>
    <property type="project" value="UniProtKB-UniRule"/>
</dbReference>
<dbReference type="GO" id="GO:0030677">
    <property type="term" value="C:ribonuclease P complex"/>
    <property type="evidence" value="ECO:0007669"/>
    <property type="project" value="UniProtKB-UniRule"/>
</dbReference>
<gene>
    <name evidence="8" type="primary">rnp4</name>
    <name evidence="10" type="ORF">IPA_04100</name>
</gene>
<comment type="catalytic activity">
    <reaction evidence="8">
        <text>Endonucleolytic cleavage of RNA, removing 5'-extranucleotides from tRNA precursor.</text>
        <dbReference type="EC" id="3.1.26.5"/>
    </reaction>
</comment>
<comment type="cofactor">
    <cofactor evidence="8">
        <name>Zn(2+)</name>
        <dbReference type="ChEBI" id="CHEBI:29105"/>
    </cofactor>
    <text evidence="8">Binds 1 zinc ion per subunit.</text>
</comment>
<keyword evidence="6 8" id="KW-0378">Hydrolase</keyword>
<comment type="function">
    <text evidence="8">Part of ribonuclease P, a protein complex that generates mature tRNA molecules by cleaving their 5'-ends.</text>
</comment>
<dbReference type="Pfam" id="PF04032">
    <property type="entry name" value="Rpr2"/>
    <property type="match status" value="1"/>
</dbReference>
<evidence type="ECO:0000256" key="6">
    <source>
        <dbReference type="ARBA" id="ARBA00022801"/>
    </source>
</evidence>
<feature type="binding site" evidence="8">
    <location>
        <position position="90"/>
    </location>
    <ligand>
        <name>Zn(2+)</name>
        <dbReference type="ChEBI" id="CHEBI:29105"/>
    </ligand>
</feature>
<feature type="compositionally biased region" description="Basic and acidic residues" evidence="9">
    <location>
        <begin position="107"/>
        <end position="137"/>
    </location>
</feature>
<keyword evidence="4 8" id="KW-0479">Metal-binding</keyword>
<dbReference type="Gene3D" id="6.20.50.20">
    <property type="match status" value="1"/>
</dbReference>
<proteinExistence type="inferred from homology"/>
<comment type="subcellular location">
    <subcellularLocation>
        <location evidence="8">Cytoplasm</location>
    </subcellularLocation>
</comment>
<reference evidence="10" key="1">
    <citation type="submission" date="2013-11" db="EMBL/GenBank/DDBJ databases">
        <title>Comparative genomics of Ignicoccus.</title>
        <authorList>
            <person name="Podar M."/>
        </authorList>
    </citation>
    <scope>NUCLEOTIDE SEQUENCE</scope>
    <source>
        <strain evidence="10">DSM 13166</strain>
    </source>
</reference>
<dbReference type="PANTHER" id="PTHR14742:SF0">
    <property type="entry name" value="RIBONUCLEASE P PROTEIN SUBUNIT P21"/>
    <property type="match status" value="1"/>
</dbReference>
<dbReference type="AlphaFoldDB" id="A0A977PJ96"/>
<comment type="similarity">
    <text evidence="8">Belongs to the eukaryotic/archaeal RNase P protein component 4 family.</text>
</comment>
<dbReference type="GO" id="GO:0005737">
    <property type="term" value="C:cytoplasm"/>
    <property type="evidence" value="ECO:0007669"/>
    <property type="project" value="UniProtKB-SubCell"/>
</dbReference>
<feature type="binding site" evidence="8">
    <location>
        <position position="93"/>
    </location>
    <ligand>
        <name>Zn(2+)</name>
        <dbReference type="ChEBI" id="CHEBI:29105"/>
    </ligand>
</feature>
<dbReference type="Proteomes" id="UP001063698">
    <property type="component" value="Chromosome"/>
</dbReference>
<keyword evidence="7 8" id="KW-0862">Zinc</keyword>
<dbReference type="InterPro" id="IPR007175">
    <property type="entry name" value="Rpr2/Snm1/Rpp21"/>
</dbReference>
<dbReference type="KEGG" id="ipc:IPA_04100"/>
<feature type="binding site" evidence="8">
    <location>
        <position position="64"/>
    </location>
    <ligand>
        <name>Zn(2+)</name>
        <dbReference type="ChEBI" id="CHEBI:29105"/>
    </ligand>
</feature>
<evidence type="ECO:0000256" key="7">
    <source>
        <dbReference type="ARBA" id="ARBA00022833"/>
    </source>
</evidence>
<evidence type="ECO:0000256" key="1">
    <source>
        <dbReference type="ARBA" id="ARBA00022490"/>
    </source>
</evidence>
<organism evidence="10 11">
    <name type="scientific">Ignicoccus pacificus DSM 13166</name>
    <dbReference type="NCBI Taxonomy" id="940294"/>
    <lineage>
        <taxon>Archaea</taxon>
        <taxon>Thermoproteota</taxon>
        <taxon>Thermoprotei</taxon>
        <taxon>Desulfurococcales</taxon>
        <taxon>Desulfurococcaceae</taxon>
        <taxon>Ignicoccus</taxon>
    </lineage>
</organism>
<keyword evidence="11" id="KW-1185">Reference proteome</keyword>
<evidence type="ECO:0000256" key="3">
    <source>
        <dbReference type="ARBA" id="ARBA00022722"/>
    </source>
</evidence>
<dbReference type="EC" id="3.1.26.5" evidence="8"/>
<evidence type="ECO:0000256" key="2">
    <source>
        <dbReference type="ARBA" id="ARBA00022694"/>
    </source>
</evidence>
<dbReference type="PANTHER" id="PTHR14742">
    <property type="entry name" value="RIBONUCLEASE P SUBUNIT P21"/>
    <property type="match status" value="1"/>
</dbReference>
<evidence type="ECO:0000313" key="11">
    <source>
        <dbReference type="Proteomes" id="UP001063698"/>
    </source>
</evidence>
<keyword evidence="3 8" id="KW-0540">Nuclease</keyword>